<protein>
    <submittedName>
        <fullName evidence="1">Uncharacterized protein</fullName>
    </submittedName>
</protein>
<organism evidence="1 2">
    <name type="scientific">Zosterops borbonicus</name>
    <dbReference type="NCBI Taxonomy" id="364589"/>
    <lineage>
        <taxon>Eukaryota</taxon>
        <taxon>Metazoa</taxon>
        <taxon>Chordata</taxon>
        <taxon>Craniata</taxon>
        <taxon>Vertebrata</taxon>
        <taxon>Euteleostomi</taxon>
        <taxon>Archelosauria</taxon>
        <taxon>Archosauria</taxon>
        <taxon>Dinosauria</taxon>
        <taxon>Saurischia</taxon>
        <taxon>Theropoda</taxon>
        <taxon>Coelurosauria</taxon>
        <taxon>Aves</taxon>
        <taxon>Neognathae</taxon>
        <taxon>Neoaves</taxon>
        <taxon>Telluraves</taxon>
        <taxon>Australaves</taxon>
        <taxon>Passeriformes</taxon>
        <taxon>Sylvioidea</taxon>
        <taxon>Zosteropidae</taxon>
        <taxon>Zosterops</taxon>
    </lineage>
</organism>
<keyword evidence="2" id="KW-1185">Reference proteome</keyword>
<gene>
    <name evidence="1" type="ORF">HGM15179_022176</name>
</gene>
<proteinExistence type="predicted"/>
<dbReference type="Proteomes" id="UP000796761">
    <property type="component" value="Unassembled WGS sequence"/>
</dbReference>
<dbReference type="AlphaFoldDB" id="A0A8K1D5G3"/>
<feature type="non-terminal residue" evidence="1">
    <location>
        <position position="1"/>
    </location>
</feature>
<name>A0A8K1D5G3_9PASS</name>
<dbReference type="EMBL" id="SWJQ01008366">
    <property type="protein sequence ID" value="TRZ04931.1"/>
    <property type="molecule type" value="Genomic_DNA"/>
</dbReference>
<sequence>AEAAEKNQGVLALLTDVLDRLLNALSTNLIGCARGLGLQPPGEEEAPQGLDSDVPAELPVLPGLLPIPGLP</sequence>
<evidence type="ECO:0000313" key="1">
    <source>
        <dbReference type="EMBL" id="TRZ04931.1"/>
    </source>
</evidence>
<comment type="caution">
    <text evidence="1">The sequence shown here is derived from an EMBL/GenBank/DDBJ whole genome shotgun (WGS) entry which is preliminary data.</text>
</comment>
<accession>A0A8K1D5G3</accession>
<evidence type="ECO:0000313" key="2">
    <source>
        <dbReference type="Proteomes" id="UP000796761"/>
    </source>
</evidence>
<reference evidence="1" key="1">
    <citation type="submission" date="2019-04" db="EMBL/GenBank/DDBJ databases">
        <title>Genome assembly of Zosterops borbonicus 15179.</title>
        <authorList>
            <person name="Leroy T."/>
            <person name="Anselmetti Y."/>
            <person name="Tilak M.-K."/>
            <person name="Nabholz B."/>
        </authorList>
    </citation>
    <scope>NUCLEOTIDE SEQUENCE</scope>
    <source>
        <strain evidence="1">HGM_15179</strain>
        <tissue evidence="1">Muscle</tissue>
    </source>
</reference>